<dbReference type="Pfam" id="PF00350">
    <property type="entry name" value="Dynamin_N"/>
    <property type="match status" value="1"/>
</dbReference>
<organism evidence="3 4">
    <name type="scientific">Discostella pseudostelligera</name>
    <dbReference type="NCBI Taxonomy" id="259834"/>
    <lineage>
        <taxon>Eukaryota</taxon>
        <taxon>Sar</taxon>
        <taxon>Stramenopiles</taxon>
        <taxon>Ochrophyta</taxon>
        <taxon>Bacillariophyta</taxon>
        <taxon>Coscinodiscophyceae</taxon>
        <taxon>Thalassiosirophycidae</taxon>
        <taxon>Stephanodiscales</taxon>
        <taxon>Stephanodiscaceae</taxon>
        <taxon>Discostella</taxon>
    </lineage>
</organism>
<dbReference type="Gene3D" id="3.40.50.300">
    <property type="entry name" value="P-loop containing nucleotide triphosphate hydrolases"/>
    <property type="match status" value="1"/>
</dbReference>
<comment type="caution">
    <text evidence="3">The sequence shown here is derived from an EMBL/GenBank/DDBJ whole genome shotgun (WGS) entry which is preliminary data.</text>
</comment>
<keyword evidence="4" id="KW-1185">Reference proteome</keyword>
<dbReference type="Proteomes" id="UP001530293">
    <property type="component" value="Unassembled WGS sequence"/>
</dbReference>
<name>A0ABD3N4B7_9STRA</name>
<dbReference type="InterPro" id="IPR045063">
    <property type="entry name" value="Dynamin_N"/>
</dbReference>
<gene>
    <name evidence="3" type="ORF">ACHAWU_008811</name>
</gene>
<dbReference type="InterPro" id="IPR022812">
    <property type="entry name" value="Dynamin"/>
</dbReference>
<dbReference type="AlphaFoldDB" id="A0ABD3N4B7"/>
<protein>
    <recommendedName>
        <fullName evidence="2">Dynamin N-terminal domain-containing protein</fullName>
    </recommendedName>
</protein>
<proteinExistence type="predicted"/>
<feature type="compositionally biased region" description="Basic and acidic residues" evidence="1">
    <location>
        <begin position="1"/>
        <end position="26"/>
    </location>
</feature>
<dbReference type="PANTHER" id="PTHR11566:SF169">
    <property type="entry name" value="DYNAMIN-LIKE PROTEIN C"/>
    <property type="match status" value="1"/>
</dbReference>
<feature type="region of interest" description="Disordered" evidence="1">
    <location>
        <begin position="1"/>
        <end position="35"/>
    </location>
</feature>
<evidence type="ECO:0000259" key="2">
    <source>
        <dbReference type="Pfam" id="PF00350"/>
    </source>
</evidence>
<dbReference type="SUPFAM" id="SSF52540">
    <property type="entry name" value="P-loop containing nucleoside triphosphate hydrolases"/>
    <property type="match status" value="1"/>
</dbReference>
<dbReference type="PANTHER" id="PTHR11566">
    <property type="entry name" value="DYNAMIN"/>
    <property type="match status" value="1"/>
</dbReference>
<dbReference type="EMBL" id="JALLBG020000055">
    <property type="protein sequence ID" value="KAL3769402.1"/>
    <property type="molecule type" value="Genomic_DNA"/>
</dbReference>
<evidence type="ECO:0000313" key="3">
    <source>
        <dbReference type="EMBL" id="KAL3769402.1"/>
    </source>
</evidence>
<evidence type="ECO:0000313" key="4">
    <source>
        <dbReference type="Proteomes" id="UP001530293"/>
    </source>
</evidence>
<evidence type="ECO:0000256" key="1">
    <source>
        <dbReference type="SAM" id="MobiDB-lite"/>
    </source>
</evidence>
<feature type="domain" description="Dynamin N-terminal" evidence="2">
    <location>
        <begin position="78"/>
        <end position="230"/>
    </location>
</feature>
<dbReference type="InterPro" id="IPR027417">
    <property type="entry name" value="P-loop_NTPase"/>
</dbReference>
<reference evidence="3 4" key="1">
    <citation type="submission" date="2024-10" db="EMBL/GenBank/DDBJ databases">
        <title>Updated reference genomes for cyclostephanoid diatoms.</title>
        <authorList>
            <person name="Roberts W.R."/>
            <person name="Alverson A.J."/>
        </authorList>
    </citation>
    <scope>NUCLEOTIDE SEQUENCE [LARGE SCALE GENOMIC DNA]</scope>
    <source>
        <strain evidence="3 4">AJA232-27</strain>
    </source>
</reference>
<sequence>MDRRVQRLERRLKKEEAEGKSSKVDGDDVNPIGRSETTDGKFARLLAQDEDVLLSFVAKINKVYQETLRRPAPFVSFVICGMQSSGKSTIMERFLNAPLNIVQEGTGTRCPLDTTCIHDSSLKQPKCELSGEELEPSWAGTDLTTEEVFTAITEHNKQLGREDRFSTKPLTLVYRASNVQNMRFVDTPGIIANQGTGKDNREDIKSILRDTMKKPNSKLCVLVEPKEFSTNAIINFCDETFGGKGKWVDNAIILMTKFDKQLEDSRSGVKANKFFAEYHENNLFPYLTITPTLASEDLDAEVLFLKRQQLLESSPSYEEAKFNEWNEMHEKYRETDPNDPMLKSEVSSRLGFPVAANKMREVMLTDTATRLPEVLMSLRKELGNARDELVVLEGKKKFRDPSHLKLKIGNLLQDVCKRMADYLDGDLEAAVSLPHHMMDLEFELELEEDSEWMDQTLGNKATVEDEERWRNVIAAMLQKGTMPKHVCADKKFLGGKQFQRAKELLMAAMAEAFPDITKMKAYVASGAGYLQGGLQRENWERATLSIVKMTSFITVHPGINFLIKHVGTIFRKLFQVAMMDMKMRSVEAGRLLGICPGLENILSGHFDDMLWMLMQNAAEKTHVSMEPWYSTLDPNLPGFHPLEDEKDDDRELYEHKNGGYVKTPKKSELREQKLKEATGGWLSRMMPSFLASTVDEKKAKELLRERGKQKAELKKNFLPDNRTSMITDEETEKIILSAFHYVVALQEQIQTYLNFQINHYLYNEFKENLATFPRIVSDEDWTKLIQTDDTLDKAIQDVTLKIKEIKDSLGDVQKMQTQF</sequence>
<accession>A0ABD3N4B7</accession>